<dbReference type="InterPro" id="IPR058519">
    <property type="entry name" value="DUF8206"/>
</dbReference>
<evidence type="ECO:0000313" key="4">
    <source>
        <dbReference type="Proteomes" id="UP000759131"/>
    </source>
</evidence>
<organism evidence="3">
    <name type="scientific">Medioppia subpectinata</name>
    <dbReference type="NCBI Taxonomy" id="1979941"/>
    <lineage>
        <taxon>Eukaryota</taxon>
        <taxon>Metazoa</taxon>
        <taxon>Ecdysozoa</taxon>
        <taxon>Arthropoda</taxon>
        <taxon>Chelicerata</taxon>
        <taxon>Arachnida</taxon>
        <taxon>Acari</taxon>
        <taxon>Acariformes</taxon>
        <taxon>Sarcoptiformes</taxon>
        <taxon>Oribatida</taxon>
        <taxon>Brachypylina</taxon>
        <taxon>Oppioidea</taxon>
        <taxon>Oppiidae</taxon>
        <taxon>Medioppia</taxon>
    </lineage>
</organism>
<feature type="compositionally biased region" description="Polar residues" evidence="1">
    <location>
        <begin position="15"/>
        <end position="24"/>
    </location>
</feature>
<feature type="domain" description="DUF8206" evidence="2">
    <location>
        <begin position="382"/>
        <end position="445"/>
    </location>
</feature>
<dbReference type="EMBL" id="OC855019">
    <property type="protein sequence ID" value="CAD7621016.1"/>
    <property type="molecule type" value="Genomic_DNA"/>
</dbReference>
<name>A0A7R9PUP6_9ACAR</name>
<dbReference type="InterPro" id="IPR027417">
    <property type="entry name" value="P-loop_NTPase"/>
</dbReference>
<dbReference type="Proteomes" id="UP000759131">
    <property type="component" value="Unassembled WGS sequence"/>
</dbReference>
<dbReference type="Pfam" id="PF26633">
    <property type="entry name" value="DUF8206"/>
    <property type="match status" value="1"/>
</dbReference>
<evidence type="ECO:0000313" key="3">
    <source>
        <dbReference type="EMBL" id="CAD7621016.1"/>
    </source>
</evidence>
<proteinExistence type="predicted"/>
<dbReference type="AlphaFoldDB" id="A0A7R9PUP6"/>
<dbReference type="EMBL" id="CAJPIZ010000444">
    <property type="protein sequence ID" value="CAG2101446.1"/>
    <property type="molecule type" value="Genomic_DNA"/>
</dbReference>
<dbReference type="OrthoDB" id="2386367at2759"/>
<sequence length="526" mass="59026">MAELPLTKPRRLLNEGNNDGHSSEVTVASKSVNAAITMCDQLVLGPTNKKKAITIVLLGVSGVGKSTFINALVNYLTYESLDAAKDGQPICLIPVNFTITDPKTWESKVVTLGDQDFNENTDDSTKSATQYPKCYNFEDDKIVLNIIDTPGIADTDGVDKDNRNMQNILDFISNYSEINAFCILLKPNVTRVDVVFKYCLLQLFTHLNKSAANNILFLFTNSRSTHYMPGESGPALMSVLKQIKEMPPNVDIPYNSKTTYCFDSESFRYLVASVPPNDVQFEPSFKPLYAKSWDRSVSECKRLFNYITQLTPHKVMDTLSVNNAKQIIQLLTKPLADITKNIIDNLNECETHRHEIKVFSGSLEELNNKLYIPSVEIISVPLDRPKTVCGADECCERIDNNGATTEINYTSKCHSPCYLEFSDGNVVGNKGLLKCKAFTRHSSADRDPAHNSDHGQSWLSRALAAPTGIVRDRLNQSYSCLKCGHSYEKHLHLKILCAQCYWFHRLLPHPAAYVSHDYRRLYVLAV</sequence>
<dbReference type="Gene3D" id="3.40.50.300">
    <property type="entry name" value="P-loop containing nucleotide triphosphate hydrolases"/>
    <property type="match status" value="1"/>
</dbReference>
<evidence type="ECO:0000259" key="2">
    <source>
        <dbReference type="Pfam" id="PF26633"/>
    </source>
</evidence>
<dbReference type="PANTHER" id="PTHR32046:SF11">
    <property type="entry name" value="IMMUNE-ASSOCIATED NUCLEOTIDE-BINDING PROTEIN 10-LIKE"/>
    <property type="match status" value="1"/>
</dbReference>
<feature type="region of interest" description="Disordered" evidence="1">
    <location>
        <begin position="1"/>
        <end position="24"/>
    </location>
</feature>
<protein>
    <recommendedName>
        <fullName evidence="2">DUF8206 domain-containing protein</fullName>
    </recommendedName>
</protein>
<evidence type="ECO:0000256" key="1">
    <source>
        <dbReference type="SAM" id="MobiDB-lite"/>
    </source>
</evidence>
<gene>
    <name evidence="3" type="ORF">OSB1V03_LOCUS1495</name>
</gene>
<dbReference type="SUPFAM" id="SSF52540">
    <property type="entry name" value="P-loop containing nucleoside triphosphate hydrolases"/>
    <property type="match status" value="1"/>
</dbReference>
<dbReference type="PANTHER" id="PTHR32046">
    <property type="entry name" value="G DOMAIN-CONTAINING PROTEIN"/>
    <property type="match status" value="1"/>
</dbReference>
<keyword evidence="4" id="KW-1185">Reference proteome</keyword>
<accession>A0A7R9PUP6</accession>
<reference evidence="3" key="1">
    <citation type="submission" date="2020-11" db="EMBL/GenBank/DDBJ databases">
        <authorList>
            <person name="Tran Van P."/>
        </authorList>
    </citation>
    <scope>NUCLEOTIDE SEQUENCE</scope>
</reference>